<keyword evidence="2" id="KW-1185">Reference proteome</keyword>
<organism evidence="1 2">
    <name type="scientific">Actinomadura fibrosa</name>
    <dbReference type="NCBI Taxonomy" id="111802"/>
    <lineage>
        <taxon>Bacteria</taxon>
        <taxon>Bacillati</taxon>
        <taxon>Actinomycetota</taxon>
        <taxon>Actinomycetes</taxon>
        <taxon>Streptosporangiales</taxon>
        <taxon>Thermomonosporaceae</taxon>
        <taxon>Actinomadura</taxon>
    </lineage>
</organism>
<accession>A0ABW2XNL6</accession>
<proteinExistence type="predicted"/>
<gene>
    <name evidence="1" type="ORF">ACFQZM_26630</name>
</gene>
<comment type="caution">
    <text evidence="1">The sequence shown here is derived from an EMBL/GenBank/DDBJ whole genome shotgun (WGS) entry which is preliminary data.</text>
</comment>
<evidence type="ECO:0000313" key="2">
    <source>
        <dbReference type="Proteomes" id="UP001597063"/>
    </source>
</evidence>
<dbReference type="EMBL" id="JBHTGP010000013">
    <property type="protein sequence ID" value="MFD0688097.1"/>
    <property type="molecule type" value="Genomic_DNA"/>
</dbReference>
<name>A0ABW2XNL6_9ACTN</name>
<dbReference type="Proteomes" id="UP001597063">
    <property type="component" value="Unassembled WGS sequence"/>
</dbReference>
<protein>
    <recommendedName>
        <fullName evidence="3">SapB/AmfS family lantipeptide</fullName>
    </recommendedName>
</protein>
<dbReference type="RefSeq" id="WP_165502889.1">
    <property type="nucleotide sequence ID" value="NZ_CAACUY010000045.1"/>
</dbReference>
<evidence type="ECO:0000313" key="1">
    <source>
        <dbReference type="EMBL" id="MFD0688097.1"/>
    </source>
</evidence>
<evidence type="ECO:0008006" key="3">
    <source>
        <dbReference type="Google" id="ProtNLM"/>
    </source>
</evidence>
<reference evidence="2" key="1">
    <citation type="journal article" date="2019" name="Int. J. Syst. Evol. Microbiol.">
        <title>The Global Catalogue of Microorganisms (GCM) 10K type strain sequencing project: providing services to taxonomists for standard genome sequencing and annotation.</title>
        <authorList>
            <consortium name="The Broad Institute Genomics Platform"/>
            <consortium name="The Broad Institute Genome Sequencing Center for Infectious Disease"/>
            <person name="Wu L."/>
            <person name="Ma J."/>
        </authorList>
    </citation>
    <scope>NUCLEOTIDE SEQUENCE [LARGE SCALE GENOMIC DNA]</scope>
    <source>
        <strain evidence="2">JCM 9371</strain>
    </source>
</reference>
<sequence length="45" mass="4853">MFDIAELQKLEARDTTPEGFAAASGPTQCCEENGTRHVSILTTRG</sequence>